<evidence type="ECO:0000259" key="2">
    <source>
        <dbReference type="Pfam" id="PF10453"/>
    </source>
</evidence>
<dbReference type="InterPro" id="IPR019496">
    <property type="entry name" value="NUFIP1_cons_dom"/>
</dbReference>
<feature type="region of interest" description="Disordered" evidence="1">
    <location>
        <begin position="174"/>
        <end position="317"/>
    </location>
</feature>
<feature type="region of interest" description="Disordered" evidence="1">
    <location>
        <begin position="424"/>
        <end position="468"/>
    </location>
</feature>
<feature type="region of interest" description="Disordered" evidence="1">
    <location>
        <begin position="359"/>
        <end position="379"/>
    </location>
</feature>
<dbReference type="InParanoid" id="A0A6I9RT39"/>
<feature type="compositionally biased region" description="Polar residues" evidence="1">
    <location>
        <begin position="259"/>
        <end position="270"/>
    </location>
</feature>
<dbReference type="Proteomes" id="UP000504607">
    <property type="component" value="Chromosome 10"/>
</dbReference>
<dbReference type="AlphaFoldDB" id="A0A6I9RT39"/>
<evidence type="ECO:0000256" key="1">
    <source>
        <dbReference type="SAM" id="MobiDB-lite"/>
    </source>
</evidence>
<keyword evidence="3" id="KW-1185">Reference proteome</keyword>
<dbReference type="PANTHER" id="PTHR13309">
    <property type="entry name" value="NUCLEAR FRAGILE X MENTAL RETARDATION PROTEIN INTERACTING PROTEIN 1"/>
    <property type="match status" value="1"/>
</dbReference>
<feature type="domain" description="FMR1-interacting protein 1 conserved" evidence="2">
    <location>
        <begin position="339"/>
        <end position="365"/>
    </location>
</feature>
<name>A0A6I9RT39_ELAGV</name>
<dbReference type="Pfam" id="PF10453">
    <property type="entry name" value="NUFIP1"/>
    <property type="match status" value="1"/>
</dbReference>
<feature type="compositionally biased region" description="Low complexity" evidence="1">
    <location>
        <begin position="195"/>
        <end position="206"/>
    </location>
</feature>
<reference evidence="4" key="1">
    <citation type="submission" date="2025-08" db="UniProtKB">
        <authorList>
            <consortium name="RefSeq"/>
        </authorList>
    </citation>
    <scope>IDENTIFICATION</scope>
</reference>
<feature type="compositionally biased region" description="Polar residues" evidence="1">
    <location>
        <begin position="228"/>
        <end position="241"/>
    </location>
</feature>
<gene>
    <name evidence="4" type="primary">LOC105052385</name>
</gene>
<feature type="compositionally biased region" description="Basic and acidic residues" evidence="1">
    <location>
        <begin position="442"/>
        <end position="458"/>
    </location>
</feature>
<dbReference type="GO" id="GO:0005634">
    <property type="term" value="C:nucleus"/>
    <property type="evidence" value="ECO:0007669"/>
    <property type="project" value="TreeGrafter"/>
</dbReference>
<organism evidence="3 4">
    <name type="scientific">Elaeis guineensis var. tenera</name>
    <name type="common">Oil palm</name>
    <dbReference type="NCBI Taxonomy" id="51953"/>
    <lineage>
        <taxon>Eukaryota</taxon>
        <taxon>Viridiplantae</taxon>
        <taxon>Streptophyta</taxon>
        <taxon>Embryophyta</taxon>
        <taxon>Tracheophyta</taxon>
        <taxon>Spermatophyta</taxon>
        <taxon>Magnoliopsida</taxon>
        <taxon>Liliopsida</taxon>
        <taxon>Arecaceae</taxon>
        <taxon>Arecoideae</taxon>
        <taxon>Cocoseae</taxon>
        <taxon>Elaeidinae</taxon>
        <taxon>Elaeis</taxon>
    </lineage>
</organism>
<dbReference type="PANTHER" id="PTHR13309:SF0">
    <property type="entry name" value="FMR1-INTERACTING PROTEIN NUFIP1"/>
    <property type="match status" value="1"/>
</dbReference>
<dbReference type="InterPro" id="IPR039136">
    <property type="entry name" value="NUFIP1-like"/>
</dbReference>
<proteinExistence type="predicted"/>
<dbReference type="GO" id="GO:0000492">
    <property type="term" value="P:box C/D snoRNP assembly"/>
    <property type="evidence" value="ECO:0007669"/>
    <property type="project" value="TreeGrafter"/>
</dbReference>
<evidence type="ECO:0000313" key="4">
    <source>
        <dbReference type="RefSeq" id="XP_010931479.1"/>
    </source>
</evidence>
<dbReference type="OrthoDB" id="273070at2759"/>
<protein>
    <submittedName>
        <fullName evidence="4">Uncharacterized protein LOC105052385</fullName>
    </submittedName>
</protein>
<dbReference type="RefSeq" id="XP_010931479.1">
    <property type="nucleotide sequence ID" value="XM_010933177.1"/>
</dbReference>
<feature type="region of interest" description="Disordered" evidence="1">
    <location>
        <begin position="1"/>
        <end position="49"/>
    </location>
</feature>
<feature type="compositionally biased region" description="Polar residues" evidence="1">
    <location>
        <begin position="364"/>
        <end position="373"/>
    </location>
</feature>
<accession>A0A6I9RT39</accession>
<feature type="compositionally biased region" description="Basic residues" evidence="1">
    <location>
        <begin position="275"/>
        <end position="294"/>
    </location>
</feature>
<feature type="compositionally biased region" description="Polar residues" evidence="1">
    <location>
        <begin position="8"/>
        <end position="34"/>
    </location>
</feature>
<evidence type="ECO:0000313" key="3">
    <source>
        <dbReference type="Proteomes" id="UP000504607"/>
    </source>
</evidence>
<dbReference type="GO" id="GO:0003723">
    <property type="term" value="F:RNA binding"/>
    <property type="evidence" value="ECO:0007669"/>
    <property type="project" value="InterPro"/>
</dbReference>
<sequence>MHPFFPSLPNQIQLQGGADPSNQQAMLLNPTQFPSHGLNPQFPAPPMANFNNQNSSLRNFSGNPMGMPNQPLSMPFPSLLRGPNVPPMAQNNRMGVLPQPGPFGMNQAVQALNQVMAMQLLGQQNLNFLASLQPGSLFLANNLPQNINQVAGLPNEQVRLQDLTMQGNQISALTFPPSSHPRGSNHPGFVGSPHMSMNNSNTNISSEKSSVDAKKNTVGQSGKPISRSPMQNHQNGKNMQRSGHWPQVNSVGDGERNVNSENSPSKNFTRNVHGYGKRKSSHIRFQKPQLHHSKNANESGGPFNMPGRRGQDKWRQRKPQLANCSKPATAGSKRCLHVNYTENEIQQWREARRKNFPTRANVEKNLTGSGTSNEDADSDAKLRCQQLKEVLAKQAELGVEVAEIPPSYFSELENHPENENERKALHVTDQFPSKYKNKRGSHGRDKWNAKRPKLKNEASTDSSPTVKKREPTLLRKLLNAEIKRDKIRLLQAFRFMTLNSFFNGLNDKPLEFPEITVKDAGLENGIGFKEESILKQGGH</sequence>
<dbReference type="KEGG" id="egu:105052385"/>
<dbReference type="GeneID" id="105052385"/>